<comment type="caution">
    <text evidence="2">The sequence shown here is derived from an EMBL/GenBank/DDBJ whole genome shotgun (WGS) entry which is preliminary data.</text>
</comment>
<dbReference type="Proteomes" id="UP000315010">
    <property type="component" value="Unassembled WGS sequence"/>
</dbReference>
<gene>
    <name evidence="2" type="primary">ubiE_2</name>
    <name evidence="2" type="ORF">CA13_69410</name>
</gene>
<proteinExistence type="predicted"/>
<dbReference type="SUPFAM" id="SSF53335">
    <property type="entry name" value="S-adenosyl-L-methionine-dependent methyltransferases"/>
    <property type="match status" value="1"/>
</dbReference>
<feature type="domain" description="Methyltransferase" evidence="1">
    <location>
        <begin position="128"/>
        <end position="240"/>
    </location>
</feature>
<dbReference type="InterPro" id="IPR025714">
    <property type="entry name" value="Methyltranfer_dom"/>
</dbReference>
<keyword evidence="2" id="KW-0808">Transferase</keyword>
<sequence length="305" mass="34080">MISATPSNPSLSWFRAKQNSFKRRGGFPCERASSVLGRSPFTAAFSTLLLWLVLTASLGLAQEVPSVLDAPAGIESVESAPPKENARRVYLGRIVAQYMSHAGAPWLVRANRDQEENASESFTQLGLTQGMTVCDLGCGNGYWTLPMAKAVGETGSVLAVDIQPEMLQKLRARAGRERMQNIQAVLGKINDPNLPKNEVDLVLMVDVYHEFSHPESMLWHIHRALKPTGVIALLEYREEDPTVPIKPLHRMSKSQIIKEYEQNHFKLVRECNKLPWQHLMFFARSDSPLEAIPPKPTSDVLKDLK</sequence>
<protein>
    <submittedName>
        <fullName evidence="2">Demethylmenaquinone methyltransferase</fullName>
        <ecNumber evidence="2">2.1.1.163</ecNumber>
    </submittedName>
</protein>
<evidence type="ECO:0000313" key="3">
    <source>
        <dbReference type="Proteomes" id="UP000315010"/>
    </source>
</evidence>
<dbReference type="GO" id="GO:0043770">
    <property type="term" value="F:demethylmenaquinone methyltransferase activity"/>
    <property type="evidence" value="ECO:0007669"/>
    <property type="project" value="UniProtKB-EC"/>
</dbReference>
<dbReference type="AlphaFoldDB" id="A0A5C5YNN9"/>
<dbReference type="InterPro" id="IPR029063">
    <property type="entry name" value="SAM-dependent_MTases_sf"/>
</dbReference>
<dbReference type="OrthoDB" id="9784101at2"/>
<dbReference type="CDD" id="cd02440">
    <property type="entry name" value="AdoMet_MTases"/>
    <property type="match status" value="1"/>
</dbReference>
<dbReference type="Pfam" id="PF13847">
    <property type="entry name" value="Methyltransf_31"/>
    <property type="match status" value="1"/>
</dbReference>
<dbReference type="Gene3D" id="3.40.50.150">
    <property type="entry name" value="Vaccinia Virus protein VP39"/>
    <property type="match status" value="1"/>
</dbReference>
<keyword evidence="3" id="KW-1185">Reference proteome</keyword>
<evidence type="ECO:0000259" key="1">
    <source>
        <dbReference type="Pfam" id="PF13847"/>
    </source>
</evidence>
<organism evidence="2 3">
    <name type="scientific">Novipirellula herctigrandis</name>
    <dbReference type="NCBI Taxonomy" id="2527986"/>
    <lineage>
        <taxon>Bacteria</taxon>
        <taxon>Pseudomonadati</taxon>
        <taxon>Planctomycetota</taxon>
        <taxon>Planctomycetia</taxon>
        <taxon>Pirellulales</taxon>
        <taxon>Pirellulaceae</taxon>
        <taxon>Novipirellula</taxon>
    </lineage>
</organism>
<dbReference type="EMBL" id="SJPJ01000002">
    <property type="protein sequence ID" value="TWT76447.1"/>
    <property type="molecule type" value="Genomic_DNA"/>
</dbReference>
<keyword evidence="2" id="KW-0489">Methyltransferase</keyword>
<dbReference type="PANTHER" id="PTHR43861">
    <property type="entry name" value="TRANS-ACONITATE 2-METHYLTRANSFERASE-RELATED"/>
    <property type="match status" value="1"/>
</dbReference>
<accession>A0A5C5YNN9</accession>
<evidence type="ECO:0000313" key="2">
    <source>
        <dbReference type="EMBL" id="TWT76447.1"/>
    </source>
</evidence>
<reference evidence="2 3" key="1">
    <citation type="submission" date="2019-02" db="EMBL/GenBank/DDBJ databases">
        <title>Deep-cultivation of Planctomycetes and their phenomic and genomic characterization uncovers novel biology.</title>
        <authorList>
            <person name="Wiegand S."/>
            <person name="Jogler M."/>
            <person name="Boedeker C."/>
            <person name="Pinto D."/>
            <person name="Vollmers J."/>
            <person name="Rivas-Marin E."/>
            <person name="Kohn T."/>
            <person name="Peeters S.H."/>
            <person name="Heuer A."/>
            <person name="Rast P."/>
            <person name="Oberbeckmann S."/>
            <person name="Bunk B."/>
            <person name="Jeske O."/>
            <person name="Meyerdierks A."/>
            <person name="Storesund J.E."/>
            <person name="Kallscheuer N."/>
            <person name="Luecker S."/>
            <person name="Lage O.M."/>
            <person name="Pohl T."/>
            <person name="Merkel B.J."/>
            <person name="Hornburger P."/>
            <person name="Mueller R.-W."/>
            <person name="Bruemmer F."/>
            <person name="Labrenz M."/>
            <person name="Spormann A.M."/>
            <person name="Op Den Camp H."/>
            <person name="Overmann J."/>
            <person name="Amann R."/>
            <person name="Jetten M.S.M."/>
            <person name="Mascher T."/>
            <person name="Medema M.H."/>
            <person name="Devos D.P."/>
            <person name="Kaster A.-K."/>
            <person name="Ovreas L."/>
            <person name="Rohde M."/>
            <person name="Galperin M.Y."/>
            <person name="Jogler C."/>
        </authorList>
    </citation>
    <scope>NUCLEOTIDE SEQUENCE [LARGE SCALE GENOMIC DNA]</scope>
    <source>
        <strain evidence="2 3">CA13</strain>
    </source>
</reference>
<name>A0A5C5YNN9_9BACT</name>
<dbReference type="EC" id="2.1.1.163" evidence="2"/>
<dbReference type="GO" id="GO:0032259">
    <property type="term" value="P:methylation"/>
    <property type="evidence" value="ECO:0007669"/>
    <property type="project" value="UniProtKB-KW"/>
</dbReference>